<evidence type="ECO:0000256" key="1">
    <source>
        <dbReference type="SAM" id="MobiDB-lite"/>
    </source>
</evidence>
<evidence type="ECO:0000313" key="2">
    <source>
        <dbReference type="EMBL" id="VEL23012.1"/>
    </source>
</evidence>
<feature type="region of interest" description="Disordered" evidence="1">
    <location>
        <begin position="1"/>
        <end position="29"/>
    </location>
</feature>
<name>A0A3S5A8X7_9PLAT</name>
<gene>
    <name evidence="2" type="ORF">PXEA_LOCUS16452</name>
</gene>
<dbReference type="Proteomes" id="UP000784294">
    <property type="component" value="Unassembled WGS sequence"/>
</dbReference>
<dbReference type="EMBL" id="CAAALY010059552">
    <property type="protein sequence ID" value="VEL23012.1"/>
    <property type="molecule type" value="Genomic_DNA"/>
</dbReference>
<keyword evidence="3" id="KW-1185">Reference proteome</keyword>
<sequence length="253" mass="27186">MMLTSASTKTTSTSASPGFPRQSSPEDALTPVTPTVLFVDLKSTQAICSAMAQEMAKLKRLMIKPSPNSALPDHLLATSLCHPMGHYLNEELENSGEKIGKMPEHSKSSKPENVLSHCKDDLKKLEEESKVLGACEQLFRRALEAPLAGYKCAASLCDMVRREGILDALALSLIHAPLLDTPATVADTEDNVVNLSYKGNVSSSLPSILSACGIDQNEGETENSDKQTVEAACAYISQKNGRTFGSDDEVSDR</sequence>
<proteinExistence type="predicted"/>
<organism evidence="2 3">
    <name type="scientific">Protopolystoma xenopodis</name>
    <dbReference type="NCBI Taxonomy" id="117903"/>
    <lineage>
        <taxon>Eukaryota</taxon>
        <taxon>Metazoa</taxon>
        <taxon>Spiralia</taxon>
        <taxon>Lophotrochozoa</taxon>
        <taxon>Platyhelminthes</taxon>
        <taxon>Monogenea</taxon>
        <taxon>Polyopisthocotylea</taxon>
        <taxon>Polystomatidea</taxon>
        <taxon>Polystomatidae</taxon>
        <taxon>Protopolystoma</taxon>
    </lineage>
</organism>
<protein>
    <submittedName>
        <fullName evidence="2">Uncharacterized protein</fullName>
    </submittedName>
</protein>
<evidence type="ECO:0000313" key="3">
    <source>
        <dbReference type="Proteomes" id="UP000784294"/>
    </source>
</evidence>
<feature type="compositionally biased region" description="Low complexity" evidence="1">
    <location>
        <begin position="1"/>
        <end position="16"/>
    </location>
</feature>
<dbReference type="AlphaFoldDB" id="A0A3S5A8X7"/>
<accession>A0A3S5A8X7</accession>
<comment type="caution">
    <text evidence="2">The sequence shown here is derived from an EMBL/GenBank/DDBJ whole genome shotgun (WGS) entry which is preliminary data.</text>
</comment>
<reference evidence="2" key="1">
    <citation type="submission" date="2018-11" db="EMBL/GenBank/DDBJ databases">
        <authorList>
            <consortium name="Pathogen Informatics"/>
        </authorList>
    </citation>
    <scope>NUCLEOTIDE SEQUENCE</scope>
</reference>